<protein>
    <submittedName>
        <fullName evidence="2">TIL domain-containing protein</fullName>
    </submittedName>
</protein>
<proteinExistence type="predicted"/>
<evidence type="ECO:0000313" key="2">
    <source>
        <dbReference type="WBParaSite" id="RSKR_0000400400.1"/>
    </source>
</evidence>
<accession>A0AC35TT37</accession>
<dbReference type="WBParaSite" id="RSKR_0000400400.1">
    <property type="protein sequence ID" value="RSKR_0000400400.1"/>
    <property type="gene ID" value="RSKR_0000400400"/>
</dbReference>
<name>A0AC35TT37_9BILA</name>
<organism evidence="1 2">
    <name type="scientific">Rhabditophanes sp. KR3021</name>
    <dbReference type="NCBI Taxonomy" id="114890"/>
    <lineage>
        <taxon>Eukaryota</taxon>
        <taxon>Metazoa</taxon>
        <taxon>Ecdysozoa</taxon>
        <taxon>Nematoda</taxon>
        <taxon>Chromadorea</taxon>
        <taxon>Rhabditida</taxon>
        <taxon>Tylenchina</taxon>
        <taxon>Panagrolaimomorpha</taxon>
        <taxon>Strongyloidoidea</taxon>
        <taxon>Alloionematidae</taxon>
        <taxon>Rhabditophanes</taxon>
    </lineage>
</organism>
<dbReference type="Proteomes" id="UP000095286">
    <property type="component" value="Unplaced"/>
</dbReference>
<reference evidence="2" key="1">
    <citation type="submission" date="2016-11" db="UniProtKB">
        <authorList>
            <consortium name="WormBaseParasite"/>
        </authorList>
    </citation>
    <scope>IDENTIFICATION</scope>
    <source>
        <strain evidence="2">KR3021</strain>
    </source>
</reference>
<sequence length="276" mass="31794">MKHLIKRLVAVLIISACYISSNIIKIHSDHSDDGYHAKSYRTIRHHESRGSSSSSEEENGFKKCVGNLTYLENGKCENHCENEEIKCIEEHRFSDCYCINEYARNKNEECVLIKDCKDSEATVHKKKHNFSHKKHHHTHHHPVDEVDEHQCKGNKTFEECGPPRVSCSSVNDIREVTEEECLEPGCYCKKHYVYREPDSEDCILTEDCPIGTSCPENEVYERCGKNCERSCKNVMSKKHCENECTKKASCICSWDLGFVRNEDGDCIKFGDCPVFE</sequence>
<evidence type="ECO:0000313" key="1">
    <source>
        <dbReference type="Proteomes" id="UP000095286"/>
    </source>
</evidence>